<dbReference type="Pfam" id="PF04893">
    <property type="entry name" value="Yip1"/>
    <property type="match status" value="1"/>
</dbReference>
<feature type="region of interest" description="Disordered" evidence="7">
    <location>
        <begin position="312"/>
        <end position="365"/>
    </location>
</feature>
<evidence type="ECO:0000256" key="1">
    <source>
        <dbReference type="ARBA" id="ARBA00004141"/>
    </source>
</evidence>
<gene>
    <name evidence="9" type="ORF">LSH36_855g00000</name>
</gene>
<feature type="transmembrane region" description="Helical" evidence="6">
    <location>
        <begin position="191"/>
        <end position="211"/>
    </location>
</feature>
<dbReference type="GO" id="GO:0031267">
    <property type="term" value="F:small GTPase binding"/>
    <property type="evidence" value="ECO:0007669"/>
    <property type="project" value="InterPro"/>
</dbReference>
<evidence type="ECO:0000256" key="3">
    <source>
        <dbReference type="ARBA" id="ARBA00022692"/>
    </source>
</evidence>
<evidence type="ECO:0000256" key="7">
    <source>
        <dbReference type="SAM" id="MobiDB-lite"/>
    </source>
</evidence>
<evidence type="ECO:0000256" key="2">
    <source>
        <dbReference type="ARBA" id="ARBA00010596"/>
    </source>
</evidence>
<evidence type="ECO:0000313" key="9">
    <source>
        <dbReference type="EMBL" id="KAK2143301.1"/>
    </source>
</evidence>
<dbReference type="PANTHER" id="PTHR12822:SF2">
    <property type="entry name" value="PROTEIN YIPF"/>
    <property type="match status" value="1"/>
</dbReference>
<feature type="transmembrane region" description="Helical" evidence="6">
    <location>
        <begin position="115"/>
        <end position="136"/>
    </location>
</feature>
<comment type="subcellular location">
    <subcellularLocation>
        <location evidence="6">Golgi apparatus membrane</location>
        <topology evidence="6">Multi-pass membrane protein</topology>
    </subcellularLocation>
    <subcellularLocation>
        <location evidence="1">Membrane</location>
        <topology evidence="1">Multi-pass membrane protein</topology>
    </subcellularLocation>
</comment>
<dbReference type="InterPro" id="IPR006977">
    <property type="entry name" value="Yip1_dom"/>
</dbReference>
<dbReference type="GO" id="GO:0016192">
    <property type="term" value="P:vesicle-mediated transport"/>
    <property type="evidence" value="ECO:0007669"/>
    <property type="project" value="InterPro"/>
</dbReference>
<evidence type="ECO:0000256" key="5">
    <source>
        <dbReference type="ARBA" id="ARBA00023136"/>
    </source>
</evidence>
<keyword evidence="4 6" id="KW-1133">Transmembrane helix</keyword>
<feature type="transmembrane region" description="Helical" evidence="6">
    <location>
        <begin position="156"/>
        <end position="179"/>
    </location>
</feature>
<organism evidence="9 10">
    <name type="scientific">Paralvinella palmiformis</name>
    <dbReference type="NCBI Taxonomy" id="53620"/>
    <lineage>
        <taxon>Eukaryota</taxon>
        <taxon>Metazoa</taxon>
        <taxon>Spiralia</taxon>
        <taxon>Lophotrochozoa</taxon>
        <taxon>Annelida</taxon>
        <taxon>Polychaeta</taxon>
        <taxon>Sedentaria</taxon>
        <taxon>Canalipalpata</taxon>
        <taxon>Terebellida</taxon>
        <taxon>Terebelliformia</taxon>
        <taxon>Alvinellidae</taxon>
        <taxon>Paralvinella</taxon>
    </lineage>
</organism>
<accession>A0AAD9IZ79</accession>
<reference evidence="9" key="1">
    <citation type="journal article" date="2023" name="Mol. Biol. Evol.">
        <title>Third-Generation Sequencing Reveals the Adaptive Role of the Epigenome in Three Deep-Sea Polychaetes.</title>
        <authorList>
            <person name="Perez M."/>
            <person name="Aroh O."/>
            <person name="Sun Y."/>
            <person name="Lan Y."/>
            <person name="Juniper S.K."/>
            <person name="Young C.R."/>
            <person name="Angers B."/>
            <person name="Qian P.Y."/>
        </authorList>
    </citation>
    <scope>NUCLEOTIDE SEQUENCE</scope>
    <source>
        <strain evidence="9">P08H-3</strain>
    </source>
</reference>
<dbReference type="Proteomes" id="UP001208570">
    <property type="component" value="Unassembled WGS sequence"/>
</dbReference>
<evidence type="ECO:0000313" key="10">
    <source>
        <dbReference type="Proteomes" id="UP001208570"/>
    </source>
</evidence>
<name>A0AAD9IZ79_9ANNE</name>
<feature type="transmembrane region" description="Helical" evidence="6">
    <location>
        <begin position="217"/>
        <end position="240"/>
    </location>
</feature>
<dbReference type="InterPro" id="IPR039765">
    <property type="entry name" value="Yip5/YIPF1/YIPF2"/>
</dbReference>
<feature type="transmembrane region" description="Helical" evidence="6">
    <location>
        <begin position="247"/>
        <end position="271"/>
    </location>
</feature>
<dbReference type="AlphaFoldDB" id="A0AAD9IZ79"/>
<dbReference type="EMBL" id="JAODUP010000855">
    <property type="protein sequence ID" value="KAK2143301.1"/>
    <property type="molecule type" value="Genomic_DNA"/>
</dbReference>
<comment type="similarity">
    <text evidence="2 6">Belongs to the YIP1 family.</text>
</comment>
<comment type="caution">
    <text evidence="9">The sequence shown here is derived from an EMBL/GenBank/DDBJ whole genome shotgun (WGS) entry which is preliminary data.</text>
</comment>
<protein>
    <recommendedName>
        <fullName evidence="6">Protein YIPF</fullName>
    </recommendedName>
</protein>
<feature type="domain" description="Yip1" evidence="8">
    <location>
        <begin position="96"/>
        <end position="264"/>
    </location>
</feature>
<sequence length="365" mass="40547">MSQADTVLDIKEDVPLTDDLHFQDIAHSDSPDEPPGAKVQTHTFTNFPDPHDSDEDVESELLKGEKKSASFWTFEYYQGFFDVESYQVLRRILGSMLPNPRWNYLERNIRPNPDLYGPFWICITLIFTTAIAGNLANYIQYSGQDYTWQYDFHKVTFAATAIFGYWWLMPTILYGVLWWRGSQAGYTFSEMLCVYGYSLAIYIPISILWVIQISWLQWLLVMLGMALSGSVLVLTFWPAVSQDDRKVAMVTMAMIIIFHGLLAIGFVLYFFHVPSHVPTAGITTPAAVISNTTAAAAAAHNMMPAGANVKAPPAGTRMPNDGLKPQQAGNMGQGHGVAPVPPSTKIPDVAHHAPVVPGQRTGINT</sequence>
<dbReference type="PANTHER" id="PTHR12822">
    <property type="entry name" value="PROTEIN YIPF"/>
    <property type="match status" value="1"/>
</dbReference>
<keyword evidence="10" id="KW-1185">Reference proteome</keyword>
<evidence type="ECO:0000256" key="4">
    <source>
        <dbReference type="ARBA" id="ARBA00022989"/>
    </source>
</evidence>
<evidence type="ECO:0000259" key="8">
    <source>
        <dbReference type="Pfam" id="PF04893"/>
    </source>
</evidence>
<keyword evidence="3 6" id="KW-0812">Transmembrane</keyword>
<proteinExistence type="inferred from homology"/>
<dbReference type="GO" id="GO:0000139">
    <property type="term" value="C:Golgi membrane"/>
    <property type="evidence" value="ECO:0007669"/>
    <property type="project" value="UniProtKB-SubCell"/>
</dbReference>
<keyword evidence="5 6" id="KW-0472">Membrane</keyword>
<evidence type="ECO:0000256" key="6">
    <source>
        <dbReference type="RuleBase" id="RU361264"/>
    </source>
</evidence>